<organism evidence="7">
    <name type="scientific">Alsobacter sp. KACC 23698</name>
    <dbReference type="NCBI Taxonomy" id="3149229"/>
    <lineage>
        <taxon>Bacteria</taxon>
        <taxon>Pseudomonadati</taxon>
        <taxon>Pseudomonadota</taxon>
        <taxon>Alphaproteobacteria</taxon>
        <taxon>Hyphomicrobiales</taxon>
        <taxon>Alsobacteraceae</taxon>
        <taxon>Alsobacter</taxon>
    </lineage>
</organism>
<dbReference type="InterPro" id="IPR000847">
    <property type="entry name" value="LysR_HTH_N"/>
</dbReference>
<dbReference type="InterPro" id="IPR036388">
    <property type="entry name" value="WH-like_DNA-bd_sf"/>
</dbReference>
<keyword evidence="5" id="KW-0804">Transcription</keyword>
<dbReference type="RefSeq" id="WP_406853786.1">
    <property type="nucleotide sequence ID" value="NZ_CP157484.1"/>
</dbReference>
<feature type="domain" description="HTH lysR-type" evidence="6">
    <location>
        <begin position="24"/>
        <end position="80"/>
    </location>
</feature>
<dbReference type="PRINTS" id="PR00039">
    <property type="entry name" value="HTHLYSR"/>
</dbReference>
<evidence type="ECO:0000256" key="1">
    <source>
        <dbReference type="ARBA" id="ARBA00009437"/>
    </source>
</evidence>
<dbReference type="EMBL" id="CP157484">
    <property type="protein sequence ID" value="XBO36964.1"/>
    <property type="molecule type" value="Genomic_DNA"/>
</dbReference>
<dbReference type="SUPFAM" id="SSF53850">
    <property type="entry name" value="Periplasmic binding protein-like II"/>
    <property type="match status" value="1"/>
</dbReference>
<keyword evidence="3" id="KW-0805">Transcription regulation</keyword>
<evidence type="ECO:0000256" key="2">
    <source>
        <dbReference type="ARBA" id="ARBA00022458"/>
    </source>
</evidence>
<sequence>MLTVSVKSMLRMIFIDMMDIRPADLGLLVALQALLTERSVTRAADRLGLSQPAMSAQLARLRDLFDDPLLVQSGRRMVPTARAADLEEPLGRLLKDLGALVRERRRFEPAVSDRVFRVMATDYMHRLFTLPVLSAAAPLAPAVRMAMLPQEVGREWRVMEDDKVDVLVASERLTPPEARSRILGEEGVVMVQRKGHPRGSAAPDLDAFCALDHVLVSPDGGGFVGATDTTLKALGRSRRVVASLPSFLLAAPLVVSSDLVAVLPEGLARTMTRELDLFPLPFASARFRIVLSWHARAQNDEGHRWLRDLFTTAPGGALS</sequence>
<dbReference type="GO" id="GO:0003700">
    <property type="term" value="F:DNA-binding transcription factor activity"/>
    <property type="evidence" value="ECO:0007669"/>
    <property type="project" value="InterPro"/>
</dbReference>
<keyword evidence="2" id="KW-0536">Nodulation</keyword>
<dbReference type="Pfam" id="PF00126">
    <property type="entry name" value="HTH_1"/>
    <property type="match status" value="1"/>
</dbReference>
<dbReference type="Gene3D" id="1.10.10.10">
    <property type="entry name" value="Winged helix-like DNA-binding domain superfamily/Winged helix DNA-binding domain"/>
    <property type="match status" value="1"/>
</dbReference>
<dbReference type="InterPro" id="IPR050389">
    <property type="entry name" value="LysR-type_TF"/>
</dbReference>
<reference evidence="7" key="1">
    <citation type="submission" date="2024-05" db="EMBL/GenBank/DDBJ databases">
        <authorList>
            <person name="Kim S."/>
            <person name="Heo J."/>
            <person name="Choi H."/>
            <person name="Choi Y."/>
            <person name="Kwon S.-W."/>
            <person name="Kim Y."/>
        </authorList>
    </citation>
    <scope>NUCLEOTIDE SEQUENCE</scope>
    <source>
        <strain evidence="7">KACC 23698</strain>
    </source>
</reference>
<gene>
    <name evidence="7" type="ORF">ABEG18_14590</name>
</gene>
<evidence type="ECO:0000256" key="3">
    <source>
        <dbReference type="ARBA" id="ARBA00023015"/>
    </source>
</evidence>
<evidence type="ECO:0000256" key="4">
    <source>
        <dbReference type="ARBA" id="ARBA00023125"/>
    </source>
</evidence>
<dbReference type="PROSITE" id="PS50931">
    <property type="entry name" value="HTH_LYSR"/>
    <property type="match status" value="1"/>
</dbReference>
<accession>A0AAU7J9Y8</accession>
<evidence type="ECO:0000256" key="5">
    <source>
        <dbReference type="ARBA" id="ARBA00023163"/>
    </source>
</evidence>
<dbReference type="Pfam" id="PF03466">
    <property type="entry name" value="LysR_substrate"/>
    <property type="match status" value="1"/>
</dbReference>
<name>A0AAU7J9Y8_9HYPH</name>
<dbReference type="GO" id="GO:0003677">
    <property type="term" value="F:DNA binding"/>
    <property type="evidence" value="ECO:0007669"/>
    <property type="project" value="UniProtKB-KW"/>
</dbReference>
<proteinExistence type="inferred from homology"/>
<keyword evidence="4" id="KW-0238">DNA-binding</keyword>
<dbReference type="SUPFAM" id="SSF46785">
    <property type="entry name" value="Winged helix' DNA-binding domain"/>
    <property type="match status" value="1"/>
</dbReference>
<dbReference type="PANTHER" id="PTHR30118">
    <property type="entry name" value="HTH-TYPE TRANSCRIPTIONAL REGULATOR LEUO-RELATED"/>
    <property type="match status" value="1"/>
</dbReference>
<dbReference type="InterPro" id="IPR036390">
    <property type="entry name" value="WH_DNA-bd_sf"/>
</dbReference>
<dbReference type="InterPro" id="IPR005119">
    <property type="entry name" value="LysR_subst-bd"/>
</dbReference>
<evidence type="ECO:0000259" key="6">
    <source>
        <dbReference type="PROSITE" id="PS50931"/>
    </source>
</evidence>
<protein>
    <submittedName>
        <fullName evidence="7">LysR family transcriptional regulator</fullName>
    </submittedName>
</protein>
<evidence type="ECO:0000313" key="7">
    <source>
        <dbReference type="EMBL" id="XBO36964.1"/>
    </source>
</evidence>
<dbReference type="Gene3D" id="3.40.190.10">
    <property type="entry name" value="Periplasmic binding protein-like II"/>
    <property type="match status" value="2"/>
</dbReference>
<dbReference type="AlphaFoldDB" id="A0AAU7J9Y8"/>
<dbReference type="PANTHER" id="PTHR30118:SF15">
    <property type="entry name" value="TRANSCRIPTIONAL REGULATORY PROTEIN"/>
    <property type="match status" value="1"/>
</dbReference>
<comment type="similarity">
    <text evidence="1">Belongs to the LysR transcriptional regulatory family.</text>
</comment>